<evidence type="ECO:0000256" key="7">
    <source>
        <dbReference type="ARBA" id="ARBA00023180"/>
    </source>
</evidence>
<evidence type="ECO:0000256" key="2">
    <source>
        <dbReference type="ARBA" id="ARBA00005375"/>
    </source>
</evidence>
<evidence type="ECO:0000256" key="1">
    <source>
        <dbReference type="ARBA" id="ARBA00000032"/>
    </source>
</evidence>
<feature type="chain" id="PRO_5008586672" description="acid phosphatase" evidence="8">
    <location>
        <begin position="19"/>
        <end position="218"/>
    </location>
</feature>
<keyword evidence="6" id="KW-1015">Disulfide bond</keyword>
<comment type="similarity">
    <text evidence="2">Belongs to the histidine acid phosphatase family.</text>
</comment>
<dbReference type="AlphaFoldDB" id="A0A1B6KMW6"/>
<evidence type="ECO:0000256" key="4">
    <source>
        <dbReference type="ARBA" id="ARBA00022729"/>
    </source>
</evidence>
<keyword evidence="5" id="KW-0378">Hydrolase</keyword>
<accession>A0A1B6KMW6</accession>
<evidence type="ECO:0000256" key="5">
    <source>
        <dbReference type="ARBA" id="ARBA00022801"/>
    </source>
</evidence>
<organism evidence="9">
    <name type="scientific">Graphocephala atropunctata</name>
    <dbReference type="NCBI Taxonomy" id="36148"/>
    <lineage>
        <taxon>Eukaryota</taxon>
        <taxon>Metazoa</taxon>
        <taxon>Ecdysozoa</taxon>
        <taxon>Arthropoda</taxon>
        <taxon>Hexapoda</taxon>
        <taxon>Insecta</taxon>
        <taxon>Pterygota</taxon>
        <taxon>Neoptera</taxon>
        <taxon>Paraneoptera</taxon>
        <taxon>Hemiptera</taxon>
        <taxon>Auchenorrhyncha</taxon>
        <taxon>Membracoidea</taxon>
        <taxon>Cicadellidae</taxon>
        <taxon>Cicadellinae</taxon>
        <taxon>Cicadellini</taxon>
        <taxon>Graphocephala</taxon>
    </lineage>
</organism>
<dbReference type="Pfam" id="PF00328">
    <property type="entry name" value="His_Phos_2"/>
    <property type="match status" value="1"/>
</dbReference>
<evidence type="ECO:0000313" key="9">
    <source>
        <dbReference type="EMBL" id="JAT12792.1"/>
    </source>
</evidence>
<dbReference type="EC" id="3.1.3.2" evidence="3"/>
<dbReference type="EMBL" id="GEBQ01027185">
    <property type="protein sequence ID" value="JAT12792.1"/>
    <property type="molecule type" value="Transcribed_RNA"/>
</dbReference>
<evidence type="ECO:0000256" key="3">
    <source>
        <dbReference type="ARBA" id="ARBA00012646"/>
    </source>
</evidence>
<feature type="signal peptide" evidence="8">
    <location>
        <begin position="1"/>
        <end position="18"/>
    </location>
</feature>
<dbReference type="PANTHER" id="PTHR11567">
    <property type="entry name" value="ACID PHOSPHATASE-RELATED"/>
    <property type="match status" value="1"/>
</dbReference>
<proteinExistence type="inferred from homology"/>
<dbReference type="GO" id="GO:0003993">
    <property type="term" value="F:acid phosphatase activity"/>
    <property type="evidence" value="ECO:0007669"/>
    <property type="project" value="UniProtKB-EC"/>
</dbReference>
<dbReference type="CDD" id="cd07061">
    <property type="entry name" value="HP_HAP_like"/>
    <property type="match status" value="1"/>
</dbReference>
<dbReference type="Gene3D" id="3.40.50.1240">
    <property type="entry name" value="Phosphoglycerate mutase-like"/>
    <property type="match status" value="1"/>
</dbReference>
<dbReference type="PANTHER" id="PTHR11567:SF211">
    <property type="entry name" value="PROSTATIC ACID PHOSPHATASE"/>
    <property type="match status" value="1"/>
</dbReference>
<comment type="catalytic activity">
    <reaction evidence="1">
        <text>a phosphate monoester + H2O = an alcohol + phosphate</text>
        <dbReference type="Rhea" id="RHEA:15017"/>
        <dbReference type="ChEBI" id="CHEBI:15377"/>
        <dbReference type="ChEBI" id="CHEBI:30879"/>
        <dbReference type="ChEBI" id="CHEBI:43474"/>
        <dbReference type="ChEBI" id="CHEBI:67140"/>
        <dbReference type="EC" id="3.1.3.2"/>
    </reaction>
</comment>
<dbReference type="InterPro" id="IPR050645">
    <property type="entry name" value="Histidine_acid_phosphatase"/>
</dbReference>
<evidence type="ECO:0000256" key="6">
    <source>
        <dbReference type="ARBA" id="ARBA00023157"/>
    </source>
</evidence>
<reference evidence="9" key="1">
    <citation type="submission" date="2015-11" db="EMBL/GenBank/DDBJ databases">
        <title>De novo transcriptome assembly of four potential Pierce s Disease insect vectors from Arizona vineyards.</title>
        <authorList>
            <person name="Tassone E.E."/>
        </authorList>
    </citation>
    <scope>NUCLEOTIDE SEQUENCE</scope>
</reference>
<dbReference type="SUPFAM" id="SSF53254">
    <property type="entry name" value="Phosphoglycerate mutase-like"/>
    <property type="match status" value="1"/>
</dbReference>
<name>A0A1B6KMW6_9HEMI</name>
<sequence length="218" mass="24690">MLSSLSLVFSLTSALVISAVPDSYSDLGQLLFSHVLFRHGDRMPLEFYPSDPYQDVSNWPNKIAQLTDVGKGQEFELGQWLRLRYDELLSDRYDPDEIFIQSTDVDRTLMSAQCAMAGLYHPAPRGSWHPALAWQPVPVHTVPMQADYLLGASSTYPCPAFKSELQRASSLPEVEALQRKFADLYDYVSNHTGHEVRDITNALKVYDELALEQQFMLT</sequence>
<dbReference type="InterPro" id="IPR000560">
    <property type="entry name" value="His_Pase_clade-2"/>
</dbReference>
<protein>
    <recommendedName>
        <fullName evidence="3">acid phosphatase</fullName>
        <ecNumber evidence="3">3.1.3.2</ecNumber>
    </recommendedName>
</protein>
<keyword evidence="4 8" id="KW-0732">Signal</keyword>
<gene>
    <name evidence="9" type="ORF">g.11395</name>
</gene>
<dbReference type="InterPro" id="IPR029033">
    <property type="entry name" value="His_PPase_superfam"/>
</dbReference>
<evidence type="ECO:0000256" key="8">
    <source>
        <dbReference type="SAM" id="SignalP"/>
    </source>
</evidence>
<keyword evidence="7" id="KW-0325">Glycoprotein</keyword>